<protein>
    <submittedName>
        <fullName evidence="7">YihY/virulence factor BrkB family protein</fullName>
    </submittedName>
</protein>
<keyword evidence="4 6" id="KW-1133">Transmembrane helix</keyword>
<keyword evidence="2" id="KW-1003">Cell membrane</keyword>
<proteinExistence type="predicted"/>
<sequence>MTERDGSPAVLIRRLWLFSSRVLRDFFRNHGVLLAGGVGYNVLLSAVPLLALLGVLLTRVVEEEQLLKVMAIQAQHFAPAHADLWLDAVRAFMESRDIIGIAGIPVLLFFSSFAFRMLEDSIAIIFHRPDIPRRSFWLSAVLPYAFMLVLGAGLLTLTLLFAFINTLYEEPGVILYLLSFVSVFIMFSAIYKVLPILRISPRRAVVGGLVAAILWEATRLVMMYYFLNISFVNVIYGSLATIIVLLISLEVGSIILLLGAQVIAELERCERAGVPWYVSPD</sequence>
<dbReference type="Proteomes" id="UP001227964">
    <property type="component" value="Unassembled WGS sequence"/>
</dbReference>
<feature type="transmembrane region" description="Helical" evidence="6">
    <location>
        <begin position="173"/>
        <end position="194"/>
    </location>
</feature>
<reference evidence="7 8" key="1">
    <citation type="submission" date="2023-06" db="EMBL/GenBank/DDBJ databases">
        <title>Marinobacter azerbaijanicus a moderately halophilic, isolated from Urmia Lake in Azerbaijan region of Iran.</title>
        <authorList>
            <person name="Sanchez-Porro C."/>
            <person name="Aghdam E.M."/>
            <person name="Saheb S.M."/>
            <person name="Tarhriz V."/>
            <person name="Kazemi E."/>
            <person name="Ammozegar M.A."/>
            <person name="Ventosa A."/>
            <person name="Hejazi M.S."/>
        </authorList>
    </citation>
    <scope>NUCLEOTIDE SEQUENCE [LARGE SCALE GENOMIC DNA]</scope>
    <source>
        <strain evidence="7 8">TBZ242</strain>
    </source>
</reference>
<keyword evidence="5 6" id="KW-0472">Membrane</keyword>
<dbReference type="PANTHER" id="PTHR30213">
    <property type="entry name" value="INNER MEMBRANE PROTEIN YHJD"/>
    <property type="match status" value="1"/>
</dbReference>
<evidence type="ECO:0000256" key="3">
    <source>
        <dbReference type="ARBA" id="ARBA00022692"/>
    </source>
</evidence>
<dbReference type="NCBIfam" id="TIGR00765">
    <property type="entry name" value="yihY_not_rbn"/>
    <property type="match status" value="1"/>
</dbReference>
<feature type="transmembrane region" description="Helical" evidence="6">
    <location>
        <begin position="136"/>
        <end position="161"/>
    </location>
</feature>
<organism evidence="7 8">
    <name type="scientific">Marinobacter azerbaijanicus</name>
    <dbReference type="NCBI Taxonomy" id="3050455"/>
    <lineage>
        <taxon>Bacteria</taxon>
        <taxon>Pseudomonadati</taxon>
        <taxon>Pseudomonadota</taxon>
        <taxon>Gammaproteobacteria</taxon>
        <taxon>Pseudomonadales</taxon>
        <taxon>Marinobacteraceae</taxon>
        <taxon>Marinobacter</taxon>
    </lineage>
</organism>
<accession>A0ABT7IEA4</accession>
<evidence type="ECO:0000256" key="2">
    <source>
        <dbReference type="ARBA" id="ARBA00022475"/>
    </source>
</evidence>
<comment type="caution">
    <text evidence="7">The sequence shown here is derived from an EMBL/GenBank/DDBJ whole genome shotgun (WGS) entry which is preliminary data.</text>
</comment>
<gene>
    <name evidence="7" type="ORF">QPM17_09985</name>
</gene>
<comment type="subcellular location">
    <subcellularLocation>
        <location evidence="1">Cell membrane</location>
        <topology evidence="1">Multi-pass membrane protein</topology>
    </subcellularLocation>
</comment>
<feature type="transmembrane region" description="Helical" evidence="6">
    <location>
        <begin position="206"/>
        <end position="227"/>
    </location>
</feature>
<evidence type="ECO:0000313" key="7">
    <source>
        <dbReference type="EMBL" id="MDL0431459.1"/>
    </source>
</evidence>
<evidence type="ECO:0000256" key="6">
    <source>
        <dbReference type="SAM" id="Phobius"/>
    </source>
</evidence>
<keyword evidence="8" id="KW-1185">Reference proteome</keyword>
<dbReference type="PANTHER" id="PTHR30213:SF0">
    <property type="entry name" value="UPF0761 MEMBRANE PROTEIN YIHY"/>
    <property type="match status" value="1"/>
</dbReference>
<dbReference type="PIRSF" id="PIRSF035875">
    <property type="entry name" value="RNase_BN"/>
    <property type="match status" value="1"/>
</dbReference>
<evidence type="ECO:0000313" key="8">
    <source>
        <dbReference type="Proteomes" id="UP001227964"/>
    </source>
</evidence>
<dbReference type="Pfam" id="PF03631">
    <property type="entry name" value="Virul_fac_BrkB"/>
    <property type="match status" value="1"/>
</dbReference>
<feature type="transmembrane region" description="Helical" evidence="6">
    <location>
        <begin position="31"/>
        <end position="57"/>
    </location>
</feature>
<dbReference type="EMBL" id="JASSVS010000004">
    <property type="protein sequence ID" value="MDL0431459.1"/>
    <property type="molecule type" value="Genomic_DNA"/>
</dbReference>
<name>A0ABT7IEA4_9GAMM</name>
<dbReference type="InterPro" id="IPR017039">
    <property type="entry name" value="Virul_fac_BrkB"/>
</dbReference>
<evidence type="ECO:0000256" key="1">
    <source>
        <dbReference type="ARBA" id="ARBA00004651"/>
    </source>
</evidence>
<evidence type="ECO:0000256" key="4">
    <source>
        <dbReference type="ARBA" id="ARBA00022989"/>
    </source>
</evidence>
<feature type="transmembrane region" description="Helical" evidence="6">
    <location>
        <begin position="233"/>
        <end position="258"/>
    </location>
</feature>
<keyword evidence="3 6" id="KW-0812">Transmembrane</keyword>
<evidence type="ECO:0000256" key="5">
    <source>
        <dbReference type="ARBA" id="ARBA00023136"/>
    </source>
</evidence>
<feature type="transmembrane region" description="Helical" evidence="6">
    <location>
        <begin position="98"/>
        <end position="115"/>
    </location>
</feature>